<evidence type="ECO:0000256" key="1">
    <source>
        <dbReference type="ARBA" id="ARBA00006484"/>
    </source>
</evidence>
<dbReference type="InterPro" id="IPR002347">
    <property type="entry name" value="SDR_fam"/>
</dbReference>
<proteinExistence type="inferred from homology"/>
<dbReference type="PRINTS" id="PR00080">
    <property type="entry name" value="SDRFAMILY"/>
</dbReference>
<name>A0A917VTC3_9NOCA</name>
<dbReference type="Proteomes" id="UP000638263">
    <property type="component" value="Unassembled WGS sequence"/>
</dbReference>
<comment type="caution">
    <text evidence="4">The sequence shown here is derived from an EMBL/GenBank/DDBJ whole genome shotgun (WGS) entry which is preliminary data.</text>
</comment>
<evidence type="ECO:0000259" key="3">
    <source>
        <dbReference type="SMART" id="SM00822"/>
    </source>
</evidence>
<feature type="domain" description="Ketoreductase" evidence="3">
    <location>
        <begin position="8"/>
        <end position="181"/>
    </location>
</feature>
<sequence length="253" mass="25815">MSNQLTGRRIVVTGGASGMGAGLVRSLPSLGARVVSLDINAGPGTEIAGAAGVPFVQCDVAREASVEAAFGRAADILGGLDVLIHAAGISPSGAAESTDLALWNKVMAINATGTYLTNTAAFAYLRDHGGRIINFCSAAGIAGLPGKAIYSASKGAVAAWTRTAAAEWARYGITVNAIAPAIWTPMYDNTRSEMTPEQLARHDARLAESIPLGGRLGDVDTDLVPVLAFLAGAGSKFMTGQIFPVDGGSLAMR</sequence>
<dbReference type="EMBL" id="BMMH01000005">
    <property type="protein sequence ID" value="GGL12594.1"/>
    <property type="molecule type" value="Genomic_DNA"/>
</dbReference>
<comment type="similarity">
    <text evidence="1">Belongs to the short-chain dehydrogenases/reductases (SDR) family.</text>
</comment>
<reference evidence="4" key="2">
    <citation type="submission" date="2020-09" db="EMBL/GenBank/DDBJ databases">
        <authorList>
            <person name="Sun Q."/>
            <person name="Zhou Y."/>
        </authorList>
    </citation>
    <scope>NUCLEOTIDE SEQUENCE</scope>
    <source>
        <strain evidence="4">CGMCC 4.3508</strain>
    </source>
</reference>
<evidence type="ECO:0000256" key="2">
    <source>
        <dbReference type="ARBA" id="ARBA00023002"/>
    </source>
</evidence>
<dbReference type="PANTHER" id="PTHR42760:SF133">
    <property type="entry name" value="3-OXOACYL-[ACYL-CARRIER-PROTEIN] REDUCTASE"/>
    <property type="match status" value="1"/>
</dbReference>
<dbReference type="Pfam" id="PF13561">
    <property type="entry name" value="adh_short_C2"/>
    <property type="match status" value="1"/>
</dbReference>
<organism evidence="4 5">
    <name type="scientific">Nocardia jinanensis</name>
    <dbReference type="NCBI Taxonomy" id="382504"/>
    <lineage>
        <taxon>Bacteria</taxon>
        <taxon>Bacillati</taxon>
        <taxon>Actinomycetota</taxon>
        <taxon>Actinomycetes</taxon>
        <taxon>Mycobacteriales</taxon>
        <taxon>Nocardiaceae</taxon>
        <taxon>Nocardia</taxon>
    </lineage>
</organism>
<dbReference type="InterPro" id="IPR057326">
    <property type="entry name" value="KR_dom"/>
</dbReference>
<keyword evidence="5" id="KW-1185">Reference proteome</keyword>
<protein>
    <submittedName>
        <fullName evidence="4">Short-chain dehydrogenase</fullName>
    </submittedName>
</protein>
<evidence type="ECO:0000313" key="4">
    <source>
        <dbReference type="EMBL" id="GGL12594.1"/>
    </source>
</evidence>
<dbReference type="SMART" id="SM00822">
    <property type="entry name" value="PKS_KR"/>
    <property type="match status" value="1"/>
</dbReference>
<dbReference type="RefSeq" id="WP_062997753.1">
    <property type="nucleotide sequence ID" value="NZ_BMMH01000005.1"/>
</dbReference>
<dbReference type="SUPFAM" id="SSF51735">
    <property type="entry name" value="NAD(P)-binding Rossmann-fold domains"/>
    <property type="match status" value="1"/>
</dbReference>
<dbReference type="PANTHER" id="PTHR42760">
    <property type="entry name" value="SHORT-CHAIN DEHYDROGENASES/REDUCTASES FAMILY MEMBER"/>
    <property type="match status" value="1"/>
</dbReference>
<gene>
    <name evidence="4" type="ORF">GCM10011588_28770</name>
</gene>
<dbReference type="CDD" id="cd05233">
    <property type="entry name" value="SDR_c"/>
    <property type="match status" value="1"/>
</dbReference>
<dbReference type="FunFam" id="3.40.50.720:FF:000084">
    <property type="entry name" value="Short-chain dehydrogenase reductase"/>
    <property type="match status" value="1"/>
</dbReference>
<dbReference type="Gene3D" id="3.40.50.720">
    <property type="entry name" value="NAD(P)-binding Rossmann-like Domain"/>
    <property type="match status" value="1"/>
</dbReference>
<dbReference type="InterPro" id="IPR020904">
    <property type="entry name" value="Sc_DH/Rdtase_CS"/>
</dbReference>
<dbReference type="GO" id="GO:0016616">
    <property type="term" value="F:oxidoreductase activity, acting on the CH-OH group of donors, NAD or NADP as acceptor"/>
    <property type="evidence" value="ECO:0007669"/>
    <property type="project" value="TreeGrafter"/>
</dbReference>
<accession>A0A917VTC3</accession>
<dbReference type="PROSITE" id="PS00061">
    <property type="entry name" value="ADH_SHORT"/>
    <property type="match status" value="1"/>
</dbReference>
<dbReference type="PRINTS" id="PR00081">
    <property type="entry name" value="GDHRDH"/>
</dbReference>
<dbReference type="InterPro" id="IPR036291">
    <property type="entry name" value="NAD(P)-bd_dom_sf"/>
</dbReference>
<reference evidence="4" key="1">
    <citation type="journal article" date="2014" name="Int. J. Syst. Evol. Microbiol.">
        <title>Complete genome sequence of Corynebacterium casei LMG S-19264T (=DSM 44701T), isolated from a smear-ripened cheese.</title>
        <authorList>
            <consortium name="US DOE Joint Genome Institute (JGI-PGF)"/>
            <person name="Walter F."/>
            <person name="Albersmeier A."/>
            <person name="Kalinowski J."/>
            <person name="Ruckert C."/>
        </authorList>
    </citation>
    <scope>NUCLEOTIDE SEQUENCE</scope>
    <source>
        <strain evidence="4">CGMCC 4.3508</strain>
    </source>
</reference>
<keyword evidence="2" id="KW-0560">Oxidoreductase</keyword>
<dbReference type="AlphaFoldDB" id="A0A917VTC3"/>
<evidence type="ECO:0000313" key="5">
    <source>
        <dbReference type="Proteomes" id="UP000638263"/>
    </source>
</evidence>